<sequence>MCDERRILYQLKLERLPTRRLAHAAVFVALLIFGAFRRHLLLRDISGGSKWQTTAKSRIDSTHRNEESNNQYSQPISEDKSSAPLVYHVSPGSTGSRTLYHASCAAGLPSVHHKSFCLSWNRGVGDASDGVADGARAHFEVLRLYQLAYGCCSLRAKGKLERGGNSTTESLCNMQVDQWSKSILDHLDNVISSGLVGLYDTPYPNLAEQVIDRSRYLRMSPPLIAFTRRDPDEWARSRIKHSLLLCRQEHSLHELGASEFDIIGCVNRALISENTGNALRFWDVFEYRSHTAGSNKTFEKGMAVHMKRHQESFGPISLYKPDFFVSPNGARGSPIKESQVTKDLKRLVLADEKIDSEHKVSFEPLTCRGRVNWEMRNDTMVEFYHLPKTCGDSNASVAPLIT</sequence>
<keyword evidence="2" id="KW-0472">Membrane</keyword>
<keyword evidence="4" id="KW-1185">Reference proteome</keyword>
<keyword evidence="2" id="KW-0812">Transmembrane</keyword>
<protein>
    <submittedName>
        <fullName evidence="3">Uncharacterized protein</fullName>
    </submittedName>
</protein>
<dbReference type="eggNOG" id="ENOG502T7EZ">
    <property type="taxonomic scope" value="Eukaryota"/>
</dbReference>
<feature type="compositionally biased region" description="Basic and acidic residues" evidence="1">
    <location>
        <begin position="57"/>
        <end position="67"/>
    </location>
</feature>
<dbReference type="Proteomes" id="UP000266841">
    <property type="component" value="Unassembled WGS sequence"/>
</dbReference>
<feature type="region of interest" description="Disordered" evidence="1">
    <location>
        <begin position="54"/>
        <end position="81"/>
    </location>
</feature>
<proteinExistence type="predicted"/>
<accession>K0TCH7</accession>
<reference evidence="3 4" key="1">
    <citation type="journal article" date="2012" name="Genome Biol.">
        <title>Genome and low-iron response of an oceanic diatom adapted to chronic iron limitation.</title>
        <authorList>
            <person name="Lommer M."/>
            <person name="Specht M."/>
            <person name="Roy A.S."/>
            <person name="Kraemer L."/>
            <person name="Andreson R."/>
            <person name="Gutowska M.A."/>
            <person name="Wolf J."/>
            <person name="Bergner S.V."/>
            <person name="Schilhabel M.B."/>
            <person name="Klostermeier U.C."/>
            <person name="Beiko R.G."/>
            <person name="Rosenstiel P."/>
            <person name="Hippler M."/>
            <person name="Laroche J."/>
        </authorList>
    </citation>
    <scope>NUCLEOTIDE SEQUENCE [LARGE SCALE GENOMIC DNA]</scope>
    <source>
        <strain evidence="3 4">CCMP1005</strain>
    </source>
</reference>
<feature type="transmembrane region" description="Helical" evidence="2">
    <location>
        <begin position="21"/>
        <end position="40"/>
    </location>
</feature>
<organism evidence="3 4">
    <name type="scientific">Thalassiosira oceanica</name>
    <name type="common">Marine diatom</name>
    <dbReference type="NCBI Taxonomy" id="159749"/>
    <lineage>
        <taxon>Eukaryota</taxon>
        <taxon>Sar</taxon>
        <taxon>Stramenopiles</taxon>
        <taxon>Ochrophyta</taxon>
        <taxon>Bacillariophyta</taxon>
        <taxon>Coscinodiscophyceae</taxon>
        <taxon>Thalassiosirophycidae</taxon>
        <taxon>Thalassiosirales</taxon>
        <taxon>Thalassiosiraceae</taxon>
        <taxon>Thalassiosira</taxon>
    </lineage>
</organism>
<evidence type="ECO:0000313" key="3">
    <source>
        <dbReference type="EMBL" id="EJK68162.1"/>
    </source>
</evidence>
<gene>
    <name evidence="3" type="ORF">THAOC_10685</name>
</gene>
<evidence type="ECO:0000256" key="2">
    <source>
        <dbReference type="SAM" id="Phobius"/>
    </source>
</evidence>
<name>K0TCH7_THAOC</name>
<dbReference type="OrthoDB" id="10505343at2759"/>
<dbReference type="AlphaFoldDB" id="K0TCH7"/>
<keyword evidence="2" id="KW-1133">Transmembrane helix</keyword>
<evidence type="ECO:0000256" key="1">
    <source>
        <dbReference type="SAM" id="MobiDB-lite"/>
    </source>
</evidence>
<comment type="caution">
    <text evidence="3">The sequence shown here is derived from an EMBL/GenBank/DDBJ whole genome shotgun (WGS) entry which is preliminary data.</text>
</comment>
<evidence type="ECO:0000313" key="4">
    <source>
        <dbReference type="Proteomes" id="UP000266841"/>
    </source>
</evidence>
<dbReference type="EMBL" id="AGNL01011910">
    <property type="protein sequence ID" value="EJK68162.1"/>
    <property type="molecule type" value="Genomic_DNA"/>
</dbReference>